<proteinExistence type="inferred from homology"/>
<feature type="domain" description="5'-3' exoribonuclease 1 SH3-like" evidence="9">
    <location>
        <begin position="1116"/>
        <end position="1178"/>
    </location>
</feature>
<dbReference type="STRING" id="1202772.A0A1V9Y4Z8"/>
<gene>
    <name evidence="12" type="ORF">ACHHYP_17161</name>
</gene>
<dbReference type="Gene3D" id="3.40.50.12390">
    <property type="match status" value="2"/>
</dbReference>
<dbReference type="Proteomes" id="UP000243579">
    <property type="component" value="Unassembled WGS sequence"/>
</dbReference>
<feature type="compositionally biased region" description="Pro residues" evidence="6">
    <location>
        <begin position="1308"/>
        <end position="1343"/>
    </location>
</feature>
<keyword evidence="1 5" id="KW-0540">Nuclease</keyword>
<dbReference type="Pfam" id="PF18332">
    <property type="entry name" value="XRN1_D1"/>
    <property type="match status" value="1"/>
</dbReference>
<evidence type="ECO:0000256" key="2">
    <source>
        <dbReference type="ARBA" id="ARBA00022801"/>
    </source>
</evidence>
<comment type="similarity">
    <text evidence="4 5">Belongs to the 5'-3' exonuclease family.</text>
</comment>
<organism evidence="12 13">
    <name type="scientific">Achlya hypogyna</name>
    <name type="common">Oomycete</name>
    <name type="synonym">Protoachlya hypogyna</name>
    <dbReference type="NCBI Taxonomy" id="1202772"/>
    <lineage>
        <taxon>Eukaryota</taxon>
        <taxon>Sar</taxon>
        <taxon>Stramenopiles</taxon>
        <taxon>Oomycota</taxon>
        <taxon>Saprolegniomycetes</taxon>
        <taxon>Saprolegniales</taxon>
        <taxon>Achlyaceae</taxon>
        <taxon>Achlya</taxon>
    </lineage>
</organism>
<dbReference type="Gene3D" id="2.30.30.750">
    <property type="match status" value="1"/>
</dbReference>
<name>A0A1V9Y4Z8_ACHHY</name>
<dbReference type="Pfam" id="PF18334">
    <property type="entry name" value="XRN1_D2_D3"/>
    <property type="match status" value="2"/>
</dbReference>
<keyword evidence="13" id="KW-1185">Reference proteome</keyword>
<dbReference type="InterPro" id="IPR041106">
    <property type="entry name" value="XRN1_D2_D3"/>
</dbReference>
<feature type="region of interest" description="Disordered" evidence="6">
    <location>
        <begin position="1290"/>
        <end position="1366"/>
    </location>
</feature>
<evidence type="ECO:0000313" key="13">
    <source>
        <dbReference type="Proteomes" id="UP000243579"/>
    </source>
</evidence>
<keyword evidence="5" id="KW-0694">RNA-binding</keyword>
<dbReference type="GO" id="GO:0004534">
    <property type="term" value="F:5'-3' RNA exonuclease activity"/>
    <property type="evidence" value="ECO:0007669"/>
    <property type="project" value="TreeGrafter"/>
</dbReference>
<dbReference type="GO" id="GO:0005634">
    <property type="term" value="C:nucleus"/>
    <property type="evidence" value="ECO:0007669"/>
    <property type="project" value="TreeGrafter"/>
</dbReference>
<comment type="caution">
    <text evidence="12">The sequence shown here is derived from an EMBL/GenBank/DDBJ whole genome shotgun (WGS) entry which is preliminary data.</text>
</comment>
<dbReference type="InterPro" id="IPR040992">
    <property type="entry name" value="XRN1_D1"/>
</dbReference>
<dbReference type="GO" id="GO:0005737">
    <property type="term" value="C:cytoplasm"/>
    <property type="evidence" value="ECO:0007669"/>
    <property type="project" value="UniProtKB-SubCell"/>
</dbReference>
<dbReference type="Pfam" id="PF18129">
    <property type="entry name" value="SH3_12"/>
    <property type="match status" value="1"/>
</dbReference>
<evidence type="ECO:0000256" key="1">
    <source>
        <dbReference type="ARBA" id="ARBA00022722"/>
    </source>
</evidence>
<dbReference type="InterPro" id="IPR041385">
    <property type="entry name" value="SH3_12"/>
</dbReference>
<evidence type="ECO:0000259" key="7">
    <source>
        <dbReference type="Pfam" id="PF03159"/>
    </source>
</evidence>
<dbReference type="OrthoDB" id="372487at2759"/>
<dbReference type="CDD" id="cd18673">
    <property type="entry name" value="PIN_XRN1-2-like"/>
    <property type="match status" value="1"/>
</dbReference>
<feature type="domain" description="Xrn1 N-terminal" evidence="7">
    <location>
        <begin position="1"/>
        <end position="232"/>
    </location>
</feature>
<keyword evidence="3 5" id="KW-0269">Exonuclease</keyword>
<dbReference type="PIRSF" id="PIRSF006743">
    <property type="entry name" value="Exonuclease_Xnr1"/>
    <property type="match status" value="1"/>
</dbReference>
<feature type="domain" description="Exoribonuclease Xrn1 D2/D3" evidence="11">
    <location>
        <begin position="983"/>
        <end position="1078"/>
    </location>
</feature>
<dbReference type="PANTHER" id="PTHR12341">
    <property type="entry name" value="5'-&gt;3' EXORIBONUCLEASE"/>
    <property type="match status" value="1"/>
</dbReference>
<dbReference type="GO" id="GO:0000956">
    <property type="term" value="P:nuclear-transcribed mRNA catabolic process"/>
    <property type="evidence" value="ECO:0007669"/>
    <property type="project" value="InterPro"/>
</dbReference>
<accession>A0A1V9Y4Z8</accession>
<evidence type="ECO:0000259" key="8">
    <source>
        <dbReference type="Pfam" id="PF17846"/>
    </source>
</evidence>
<evidence type="ECO:0000256" key="3">
    <source>
        <dbReference type="ARBA" id="ARBA00022839"/>
    </source>
</evidence>
<reference evidence="12 13" key="1">
    <citation type="journal article" date="2014" name="Genome Biol. Evol.">
        <title>The secreted proteins of Achlya hypogyna and Thraustotheca clavata identify the ancestral oomycete secretome and reveal gene acquisitions by horizontal gene transfer.</title>
        <authorList>
            <person name="Misner I."/>
            <person name="Blouin N."/>
            <person name="Leonard G."/>
            <person name="Richards T.A."/>
            <person name="Lane C.E."/>
        </authorList>
    </citation>
    <scope>NUCLEOTIDE SEQUENCE [LARGE SCALE GENOMIC DNA]</scope>
    <source>
        <strain evidence="12 13">ATCC 48635</strain>
    </source>
</reference>
<dbReference type="Pfam" id="PF03159">
    <property type="entry name" value="XRN_N"/>
    <property type="match status" value="1"/>
</dbReference>
<evidence type="ECO:0000259" key="9">
    <source>
        <dbReference type="Pfam" id="PF18129"/>
    </source>
</evidence>
<dbReference type="InterPro" id="IPR047008">
    <property type="entry name" value="XRN1_SH3_sf"/>
</dbReference>
<dbReference type="Pfam" id="PF17846">
    <property type="entry name" value="XRN_M"/>
    <property type="match status" value="1"/>
</dbReference>
<evidence type="ECO:0000256" key="6">
    <source>
        <dbReference type="SAM" id="MobiDB-lite"/>
    </source>
</evidence>
<feature type="domain" description="Xrn1 helical" evidence="8">
    <location>
        <begin position="284"/>
        <end position="603"/>
    </location>
</feature>
<sequence length="1366" mass="148720">MGIPRFFRWVSERYPQINQRISDVSLLPEFDNLYLDLNGIIHQCTHPNDQEVCEELGDPQQIPAIFAYIDRIVTHIVKPKQLLFLAVDGVAPRAKLNQQRSRRFRAGMELHEKNLALQRDRADDDEEGPRGALFDSNCITPGTEFMYRLSQHLQYFIRKKLKEDPAWRNLTVIFSGQEVPGEGEHKIVEYIRRTKMQPGYPPNVRHCMYGSDADLMLLGIMTHEPHFTLLREVVDFTGGRRSARDENTKKIVARQTKEQEWQLVHLSVFREYLDMELRADVPWYDTERALDDFIFLTFLLGNDFIPHSPTLDISENAIALLLDIYRSKLPEWGDYITRGGVLAHPCHLEDLCRTIGALEEGILVTRADEERRFQQRKRFGRAPVEKPVAVAAADDDLDEEEAFTAELLAALETPTNGVADEMAVLSGSVDFQATKWAYYKKKFGVTDTRPELLHAVKVAYVEALVWCLGYYFQGVPSWSWFYPFHYSPMLSDLTDIGAIVAELRLEPGAPFLPFQQLLSTLPPTSANLVPGPYQQLMTDPASPIASFYPMKFEIDMEGKRNPWEGVNLLPFIDATALIAAIDEYCPDSRLSDADRARNRAGVAYRFTFDAGNMETLPSTLPSVFADVPLCHSKREVYKLPPLTDFDAALVDGVTLPIAGFPSLHALPVEATYLAAIGVNCFGMSSKKQTMVVKVAGRPAPSLDEARALLGTTVHVNYPNMHEALVCGVSSAVGACRIGDDGAVVVLAHDDAAARTWTKTANIERQRYLGGRAIPGTGGVQLGEISAFLHVQPLQGMVTDAATGATTKLFGSDEVAVPFQLAATALATVDERFVEKPPLTPTERFPVGAAVLVVAEGAAKGACGVVVGHSAGDAVQVEVVAATPEPPFGYAVADSIGDKFFPSHVVSQRLGISPGTLGRLTGSLLVNPGRYDIGLNIKFKKELALAGYCRYEPKARDDRPVWGTGDSVAIVGSDAVSSAATVEGAWEYSEKAFHLLLAYQRKFPRVFAAVETLPYSAVYDGTAFLEVQPALVKVQLEAIQTYLAQLDIAAVPLVPVTSTTMSAAAVTAVQKAGEIRAAQNLAAAKTTLTVAPAQLFRAVASNYDLSASQVGSGPPVLGDRVVNLAARSVPFGLRGTVVATHAVSGCVEVVFDVAFGGGSTLHGLCAPNRGKLVPWSALLRVSTRPGTKPAALPGAAPKTKAKSKPSPTEKLKAETKLSPQPKAKAKAQKTPKAQEKGVPQLAKQPPAPPSLDKMSHLIHKWAAEEERKQSTITRDLAAPPASSMAHYFQQLQQAPPKKLLQPTAAAYQPPLPPPPTAYAPPPMAYAPPPTVYTQPPLPRGPPPVSTSSSSGLLLPAQVLRSKYNAKE</sequence>
<feature type="compositionally biased region" description="Low complexity" evidence="6">
    <location>
        <begin position="1290"/>
        <end position="1307"/>
    </location>
</feature>
<dbReference type="PANTHER" id="PTHR12341:SF7">
    <property type="entry name" value="5'-3' EXORIBONUCLEASE 1"/>
    <property type="match status" value="1"/>
</dbReference>
<evidence type="ECO:0000313" key="12">
    <source>
        <dbReference type="EMBL" id="OQR80786.1"/>
    </source>
</evidence>
<comment type="subcellular location">
    <subcellularLocation>
        <location evidence="5">Cytoplasm</location>
    </subcellularLocation>
</comment>
<dbReference type="InterPro" id="IPR041412">
    <property type="entry name" value="Xrn1_helical"/>
</dbReference>
<keyword evidence="5" id="KW-0963">Cytoplasm</keyword>
<feature type="domain" description="Exoribonuclease Xrn1 D2/D3" evidence="11">
    <location>
        <begin position="842"/>
        <end position="951"/>
    </location>
</feature>
<dbReference type="EC" id="3.1.13.-" evidence="5"/>
<evidence type="ECO:0000256" key="5">
    <source>
        <dbReference type="PIRNR" id="PIRNR006743"/>
    </source>
</evidence>
<feature type="domain" description="5'-3' exoribonuclease 1 D1" evidence="10">
    <location>
        <begin position="657"/>
        <end position="835"/>
    </location>
</feature>
<dbReference type="Gene3D" id="2.170.260.40">
    <property type="match status" value="1"/>
</dbReference>
<dbReference type="GO" id="GO:0003723">
    <property type="term" value="F:RNA binding"/>
    <property type="evidence" value="ECO:0007669"/>
    <property type="project" value="UniProtKB-KW"/>
</dbReference>
<dbReference type="EMBL" id="JNBR01002870">
    <property type="protein sequence ID" value="OQR80786.1"/>
    <property type="molecule type" value="Genomic_DNA"/>
</dbReference>
<dbReference type="Gene3D" id="1.25.40.1050">
    <property type="match status" value="1"/>
</dbReference>
<dbReference type="InterPro" id="IPR004859">
    <property type="entry name" value="Xrn1_N"/>
</dbReference>
<feature type="region of interest" description="Disordered" evidence="6">
    <location>
        <begin position="1183"/>
        <end position="1251"/>
    </location>
</feature>
<keyword evidence="2 5" id="KW-0378">Hydrolase</keyword>
<protein>
    <recommendedName>
        <fullName evidence="5">5'-3' exoribonuclease 1</fullName>
        <ecNumber evidence="5">3.1.13.-</ecNumber>
    </recommendedName>
</protein>
<evidence type="ECO:0000256" key="4">
    <source>
        <dbReference type="ARBA" id="ARBA00038299"/>
    </source>
</evidence>
<dbReference type="InterPro" id="IPR027073">
    <property type="entry name" value="5_3_exoribonuclease"/>
</dbReference>
<evidence type="ECO:0000259" key="11">
    <source>
        <dbReference type="Pfam" id="PF18334"/>
    </source>
</evidence>
<feature type="compositionally biased region" description="Low complexity" evidence="6">
    <location>
        <begin position="1344"/>
        <end position="1354"/>
    </location>
</feature>
<dbReference type="InterPro" id="IPR016494">
    <property type="entry name" value="5_3_exoribonuclease_1"/>
</dbReference>
<evidence type="ECO:0000259" key="10">
    <source>
        <dbReference type="Pfam" id="PF18332"/>
    </source>
</evidence>
<dbReference type="InterPro" id="IPR047007">
    <property type="entry name" value="XRN1_D1_sf"/>
</dbReference>